<organism evidence="2 3">
    <name type="scientific">Hominiventricola aquisgranensis</name>
    <dbReference type="NCBI Taxonomy" id="3133164"/>
    <lineage>
        <taxon>Bacteria</taxon>
        <taxon>Bacillati</taxon>
        <taxon>Bacillota</taxon>
        <taxon>Clostridia</taxon>
        <taxon>Lachnospirales</taxon>
        <taxon>Lachnospiraceae</taxon>
        <taxon>Hominiventricola</taxon>
    </lineage>
</organism>
<dbReference type="Pfam" id="PF12654">
    <property type="entry name" value="DUF3786"/>
    <property type="match status" value="1"/>
</dbReference>
<evidence type="ECO:0000259" key="1">
    <source>
        <dbReference type="Pfam" id="PF12654"/>
    </source>
</evidence>
<dbReference type="EMBL" id="JBBMFC010000022">
    <property type="protein sequence ID" value="MEQ2579533.1"/>
    <property type="molecule type" value="Genomic_DNA"/>
</dbReference>
<dbReference type="InterPro" id="IPR024264">
    <property type="entry name" value="DUF3786"/>
</dbReference>
<accession>A0ABV1I2W1</accession>
<feature type="domain" description="DUF3786" evidence="1">
    <location>
        <begin position="23"/>
        <end position="207"/>
    </location>
</feature>
<dbReference type="RefSeq" id="WP_349144802.1">
    <property type="nucleotide sequence ID" value="NZ_JBBMFC010000022.1"/>
</dbReference>
<reference evidence="2 3" key="1">
    <citation type="submission" date="2024-03" db="EMBL/GenBank/DDBJ databases">
        <title>Human intestinal bacterial collection.</title>
        <authorList>
            <person name="Pauvert C."/>
            <person name="Hitch T.C.A."/>
            <person name="Clavel T."/>
        </authorList>
    </citation>
    <scope>NUCLEOTIDE SEQUENCE [LARGE SCALE GENOMIC DNA]</scope>
    <source>
        <strain evidence="2 3">CLA-AA-H78B</strain>
    </source>
</reference>
<evidence type="ECO:0000313" key="2">
    <source>
        <dbReference type="EMBL" id="MEQ2579533.1"/>
    </source>
</evidence>
<proteinExistence type="predicted"/>
<keyword evidence="3" id="KW-1185">Reference proteome</keyword>
<sequence>MEIENHKEEVPFEHYLDKFHTLDPKEAAQRLNILYDESAKKFQLRFLGHLYEVEYPDFHVTVLDKPQEDMEKDLLMTSLPAQTFIMRYLLEGQYISSSGKFMTFREVPTYGELYIQPFTGRCIKRLTYGFGYKLKAFSEAMEKIPGCEKIDMGDVAYEFELVNGYRMRFIFWEGDEEFPPSAQILYSDNFQFGFHAEDMVVAGDLSITTVKMLCV</sequence>
<comment type="caution">
    <text evidence="2">The sequence shown here is derived from an EMBL/GenBank/DDBJ whole genome shotgun (WGS) entry which is preliminary data.</text>
</comment>
<evidence type="ECO:0000313" key="3">
    <source>
        <dbReference type="Proteomes" id="UP001470288"/>
    </source>
</evidence>
<gene>
    <name evidence="2" type="ORF">WMO62_11940</name>
</gene>
<name>A0ABV1I2W1_9FIRM</name>
<dbReference type="Proteomes" id="UP001470288">
    <property type="component" value="Unassembled WGS sequence"/>
</dbReference>
<protein>
    <submittedName>
        <fullName evidence="2">DUF3786 domain-containing protein</fullName>
    </submittedName>
</protein>